<dbReference type="EMBL" id="AMZN01000022">
    <property type="protein sequence ID" value="ELR72444.1"/>
    <property type="molecule type" value="Genomic_DNA"/>
</dbReference>
<dbReference type="Proteomes" id="UP000011135">
    <property type="component" value="Unassembled WGS sequence"/>
</dbReference>
<proteinExistence type="predicted"/>
<name>L8JXT4_9BACT</name>
<dbReference type="AlphaFoldDB" id="L8JXT4"/>
<dbReference type="STRING" id="1237149.C900_01527"/>
<evidence type="ECO:0000313" key="2">
    <source>
        <dbReference type="Proteomes" id="UP000011135"/>
    </source>
</evidence>
<comment type="caution">
    <text evidence="1">The sequence shown here is derived from an EMBL/GenBank/DDBJ whole genome shotgun (WGS) entry which is preliminary data.</text>
</comment>
<gene>
    <name evidence="1" type="ORF">C900_01527</name>
</gene>
<keyword evidence="2" id="KW-1185">Reference proteome</keyword>
<accession>L8JXT4</accession>
<evidence type="ECO:0000313" key="1">
    <source>
        <dbReference type="EMBL" id="ELR72444.1"/>
    </source>
</evidence>
<organism evidence="1 2">
    <name type="scientific">Fulvivirga imtechensis AK7</name>
    <dbReference type="NCBI Taxonomy" id="1237149"/>
    <lineage>
        <taxon>Bacteria</taxon>
        <taxon>Pseudomonadati</taxon>
        <taxon>Bacteroidota</taxon>
        <taxon>Cytophagia</taxon>
        <taxon>Cytophagales</taxon>
        <taxon>Fulvivirgaceae</taxon>
        <taxon>Fulvivirga</taxon>
    </lineage>
</organism>
<sequence>MIGNRFFTREPLSSREEIQRWVWESEELEDRSGKYVFDVCLQLEA</sequence>
<reference evidence="1 2" key="1">
    <citation type="submission" date="2012-12" db="EMBL/GenBank/DDBJ databases">
        <title>Genome assembly of Fulvivirga imtechensis AK7.</title>
        <authorList>
            <person name="Nupur N."/>
            <person name="Khatri I."/>
            <person name="Kumar R."/>
            <person name="Subramanian S."/>
            <person name="Pinnaka A."/>
        </authorList>
    </citation>
    <scope>NUCLEOTIDE SEQUENCE [LARGE SCALE GENOMIC DNA]</scope>
    <source>
        <strain evidence="1 2">AK7</strain>
    </source>
</reference>
<protein>
    <submittedName>
        <fullName evidence="1">Uncharacterized protein</fullName>
    </submittedName>
</protein>